<feature type="transmembrane region" description="Helical" evidence="1">
    <location>
        <begin position="135"/>
        <end position="158"/>
    </location>
</feature>
<evidence type="ECO:0000313" key="3">
    <source>
        <dbReference type="Proteomes" id="UP001163064"/>
    </source>
</evidence>
<keyword evidence="3" id="KW-1185">Reference proteome</keyword>
<comment type="caution">
    <text evidence="2">The sequence shown here is derived from an EMBL/GenBank/DDBJ whole genome shotgun (WGS) entry which is preliminary data.</text>
</comment>
<protein>
    <recommendedName>
        <fullName evidence="4">DUF624 domain-containing protein</fullName>
    </recommendedName>
</protein>
<feature type="transmembrane region" description="Helical" evidence="1">
    <location>
        <begin position="108"/>
        <end position="129"/>
    </location>
</feature>
<feature type="transmembrane region" description="Helical" evidence="1">
    <location>
        <begin position="33"/>
        <end position="52"/>
    </location>
</feature>
<evidence type="ECO:0000313" key="2">
    <source>
        <dbReference type="EMBL" id="MCX3062937.1"/>
    </source>
</evidence>
<dbReference type="EMBL" id="JAPHNL010000287">
    <property type="protein sequence ID" value="MCX3062937.1"/>
    <property type="molecule type" value="Genomic_DNA"/>
</dbReference>
<reference evidence="2" key="1">
    <citation type="submission" date="2022-10" db="EMBL/GenBank/DDBJ databases">
        <title>Streptomyces beihaiensis sp. nov., a chitin degrading actinobacterium, isolated from shrimp pond soil.</title>
        <authorList>
            <person name="Xie J."/>
            <person name="Shen N."/>
        </authorList>
    </citation>
    <scope>NUCLEOTIDE SEQUENCE</scope>
    <source>
        <strain evidence="2">GXMU-J5</strain>
    </source>
</reference>
<proteinExistence type="predicted"/>
<accession>A0ABT3U2V8</accession>
<keyword evidence="1" id="KW-0812">Transmembrane</keyword>
<keyword evidence="1" id="KW-0472">Membrane</keyword>
<name>A0ABT3U2V8_9ACTN</name>
<feature type="transmembrane region" description="Helical" evidence="1">
    <location>
        <begin position="202"/>
        <end position="219"/>
    </location>
</feature>
<dbReference type="Proteomes" id="UP001163064">
    <property type="component" value="Unassembled WGS sequence"/>
</dbReference>
<dbReference type="RefSeq" id="WP_266603470.1">
    <property type="nucleotide sequence ID" value="NZ_JAPHNL010000287.1"/>
</dbReference>
<evidence type="ECO:0008006" key="4">
    <source>
        <dbReference type="Google" id="ProtNLM"/>
    </source>
</evidence>
<feature type="transmembrane region" description="Helical" evidence="1">
    <location>
        <begin position="64"/>
        <end position="87"/>
    </location>
</feature>
<feature type="transmembrane region" description="Helical" evidence="1">
    <location>
        <begin position="170"/>
        <end position="196"/>
    </location>
</feature>
<gene>
    <name evidence="2" type="ORF">OFY01_24885</name>
</gene>
<evidence type="ECO:0000256" key="1">
    <source>
        <dbReference type="SAM" id="Phobius"/>
    </source>
</evidence>
<keyword evidence="1" id="KW-1133">Transmembrane helix</keyword>
<sequence length="249" mass="26290">MGHATRRAAGNVRASVNVSYGSWELIWSHVHRVLVVNLGVAVADLPLLAALLRFHEPWRRPLLFGPLLLLLPGPALAAAFGYLGAAGPEGQAPAGVFVRAYRRQFRRAVVVSAPFLLVAIAAVGDVVALHDSPAGAALVPMAGVVALVASLAWVTALAHEARSGPAGARIFLIAPYAVVRHGLPALFNLLLLVAGLLLVNQAPLLGLAVLPGSVLFVVWRNCRVMTAFTDPVESRHAESRPEFGKSLDE</sequence>
<organism evidence="2 3">
    <name type="scientific">Streptomyces beihaiensis</name>
    <dbReference type="NCBI Taxonomy" id="2984495"/>
    <lineage>
        <taxon>Bacteria</taxon>
        <taxon>Bacillati</taxon>
        <taxon>Actinomycetota</taxon>
        <taxon>Actinomycetes</taxon>
        <taxon>Kitasatosporales</taxon>
        <taxon>Streptomycetaceae</taxon>
        <taxon>Streptomyces</taxon>
    </lineage>
</organism>